<name>A0ABX2JJ66_9SPHN</name>
<evidence type="ECO:0000313" key="1">
    <source>
        <dbReference type="EMBL" id="NTS64487.1"/>
    </source>
</evidence>
<keyword evidence="2" id="KW-1185">Reference proteome</keyword>
<sequence>MQDDARALVDAVRASAKRHNLTWDALVPDRFTVNAAAEEAEEAAYLEMAQAKRALRDHICATYGISISELASLAMP</sequence>
<dbReference type="RefSeq" id="WP_174192491.1">
    <property type="nucleotide sequence ID" value="NZ_JABULH010000001.1"/>
</dbReference>
<evidence type="ECO:0000313" key="2">
    <source>
        <dbReference type="Proteomes" id="UP000621447"/>
    </source>
</evidence>
<gene>
    <name evidence="1" type="ORF">HRV97_04875</name>
</gene>
<organism evidence="1 2">
    <name type="scientific">Sphingomonas hominis</name>
    <dbReference type="NCBI Taxonomy" id="2741495"/>
    <lineage>
        <taxon>Bacteria</taxon>
        <taxon>Pseudomonadati</taxon>
        <taxon>Pseudomonadota</taxon>
        <taxon>Alphaproteobacteria</taxon>
        <taxon>Sphingomonadales</taxon>
        <taxon>Sphingomonadaceae</taxon>
        <taxon>Sphingomonas</taxon>
    </lineage>
</organism>
<dbReference type="Proteomes" id="UP000621447">
    <property type="component" value="Unassembled WGS sequence"/>
</dbReference>
<proteinExistence type="predicted"/>
<comment type="caution">
    <text evidence="1">The sequence shown here is derived from an EMBL/GenBank/DDBJ whole genome shotgun (WGS) entry which is preliminary data.</text>
</comment>
<dbReference type="EMBL" id="JABULH010000001">
    <property type="protein sequence ID" value="NTS64487.1"/>
    <property type="molecule type" value="Genomic_DNA"/>
</dbReference>
<reference evidence="1 2" key="1">
    <citation type="submission" date="2020-06" db="EMBL/GenBank/DDBJ databases">
        <title>Sphingomonas hominis sp. nov., a member of the Sphingomonas, isolated from the hair of a 22-year-old girl.</title>
        <authorList>
            <person name="Zhang D.-F."/>
            <person name="Cui X.-W."/>
        </authorList>
    </citation>
    <scope>NUCLEOTIDE SEQUENCE [LARGE SCALE GENOMIC DNA]</scope>
    <source>
        <strain evidence="1 2">HHU CXW</strain>
    </source>
</reference>
<protein>
    <submittedName>
        <fullName evidence="1">Uncharacterized protein</fullName>
    </submittedName>
</protein>
<accession>A0ABX2JJ66</accession>